<evidence type="ECO:0000313" key="2">
    <source>
        <dbReference type="EMBL" id="MED6138824.1"/>
    </source>
</evidence>
<name>A0ABU6SRK2_9FABA</name>
<dbReference type="Proteomes" id="UP001341840">
    <property type="component" value="Unassembled WGS sequence"/>
</dbReference>
<reference evidence="2 3" key="1">
    <citation type="journal article" date="2023" name="Plants (Basel)">
        <title>Bridging the Gap: Combining Genomics and Transcriptomics Approaches to Understand Stylosanthes scabra, an Orphan Legume from the Brazilian Caatinga.</title>
        <authorList>
            <person name="Ferreira-Neto J.R.C."/>
            <person name="da Silva M.D."/>
            <person name="Binneck E."/>
            <person name="de Melo N.F."/>
            <person name="da Silva R.H."/>
            <person name="de Melo A.L.T.M."/>
            <person name="Pandolfi V."/>
            <person name="Bustamante F.O."/>
            <person name="Brasileiro-Vidal A.C."/>
            <person name="Benko-Iseppon A.M."/>
        </authorList>
    </citation>
    <scope>NUCLEOTIDE SEQUENCE [LARGE SCALE GENOMIC DNA]</scope>
    <source>
        <tissue evidence="2">Leaves</tissue>
    </source>
</reference>
<keyword evidence="3" id="KW-1185">Reference proteome</keyword>
<feature type="region of interest" description="Disordered" evidence="1">
    <location>
        <begin position="118"/>
        <end position="162"/>
    </location>
</feature>
<organism evidence="2 3">
    <name type="scientific">Stylosanthes scabra</name>
    <dbReference type="NCBI Taxonomy" id="79078"/>
    <lineage>
        <taxon>Eukaryota</taxon>
        <taxon>Viridiplantae</taxon>
        <taxon>Streptophyta</taxon>
        <taxon>Embryophyta</taxon>
        <taxon>Tracheophyta</taxon>
        <taxon>Spermatophyta</taxon>
        <taxon>Magnoliopsida</taxon>
        <taxon>eudicotyledons</taxon>
        <taxon>Gunneridae</taxon>
        <taxon>Pentapetalae</taxon>
        <taxon>rosids</taxon>
        <taxon>fabids</taxon>
        <taxon>Fabales</taxon>
        <taxon>Fabaceae</taxon>
        <taxon>Papilionoideae</taxon>
        <taxon>50 kb inversion clade</taxon>
        <taxon>dalbergioids sensu lato</taxon>
        <taxon>Dalbergieae</taxon>
        <taxon>Pterocarpus clade</taxon>
        <taxon>Stylosanthes</taxon>
    </lineage>
</organism>
<dbReference type="EMBL" id="JASCZI010061485">
    <property type="protein sequence ID" value="MED6138824.1"/>
    <property type="molecule type" value="Genomic_DNA"/>
</dbReference>
<comment type="caution">
    <text evidence="2">The sequence shown here is derived from an EMBL/GenBank/DDBJ whole genome shotgun (WGS) entry which is preliminary data.</text>
</comment>
<evidence type="ECO:0000256" key="1">
    <source>
        <dbReference type="SAM" id="MobiDB-lite"/>
    </source>
</evidence>
<feature type="compositionally biased region" description="Basic and acidic residues" evidence="1">
    <location>
        <begin position="134"/>
        <end position="150"/>
    </location>
</feature>
<accession>A0ABU6SRK2</accession>
<proteinExistence type="predicted"/>
<evidence type="ECO:0000313" key="3">
    <source>
        <dbReference type="Proteomes" id="UP001341840"/>
    </source>
</evidence>
<gene>
    <name evidence="2" type="ORF">PIB30_078120</name>
</gene>
<sequence>MEDEFDSILEKLSDPRQCLVNCKVGDKDLDGCMCDPGACVIIMPLTVKDFMFPVDFYVLDMPPDTPRRPSHARTLDAPEKLIEGNALQDGVLNATTLMSTHSKENALVSSEGLKYIHPPLRQTTKRGRNSPWIWDKKGKKDKGKLDEPAKKKSVKSNGVEKM</sequence>
<protein>
    <submittedName>
        <fullName evidence="2">Uncharacterized protein</fullName>
    </submittedName>
</protein>